<dbReference type="NCBIfam" id="NF041023">
    <property type="entry name" value="PP0621_fam"/>
    <property type="match status" value="1"/>
</dbReference>
<evidence type="ECO:0000313" key="2">
    <source>
        <dbReference type="Proteomes" id="UP001500547"/>
    </source>
</evidence>
<dbReference type="EMBL" id="BAABLD010000001">
    <property type="protein sequence ID" value="GAA5157599.1"/>
    <property type="molecule type" value="Genomic_DNA"/>
</dbReference>
<dbReference type="Proteomes" id="UP001500547">
    <property type="component" value="Unassembled WGS sequence"/>
</dbReference>
<organism evidence="1 2">
    <name type="scientific">Viridibacterium curvum</name>
    <dbReference type="NCBI Taxonomy" id="1101404"/>
    <lineage>
        <taxon>Bacteria</taxon>
        <taxon>Pseudomonadati</taxon>
        <taxon>Pseudomonadota</taxon>
        <taxon>Betaproteobacteria</taxon>
        <taxon>Rhodocyclales</taxon>
        <taxon>Rhodocyclaceae</taxon>
        <taxon>Viridibacterium</taxon>
    </lineage>
</organism>
<keyword evidence="2" id="KW-1185">Reference proteome</keyword>
<gene>
    <name evidence="1" type="ORF">GCM10025770_01050</name>
</gene>
<comment type="caution">
    <text evidence="1">The sequence shown here is derived from an EMBL/GenBank/DDBJ whole genome shotgun (WGS) entry which is preliminary data.</text>
</comment>
<sequence>MRNLFLFLLLLVAVYLVRRALSRADDAADKPAAQPEAARDAEQVLPCAQCGVLVPASEGVIRGAGFFCSTEHADLGPRAG</sequence>
<accession>A0ABP9QAM1</accession>
<evidence type="ECO:0000313" key="1">
    <source>
        <dbReference type="EMBL" id="GAA5157599.1"/>
    </source>
</evidence>
<dbReference type="RefSeq" id="WP_345530862.1">
    <property type="nucleotide sequence ID" value="NZ_BAABLD010000001.1"/>
</dbReference>
<evidence type="ECO:0008006" key="3">
    <source>
        <dbReference type="Google" id="ProtNLM"/>
    </source>
</evidence>
<dbReference type="InterPro" id="IPR049708">
    <property type="entry name" value="PP0621-like"/>
</dbReference>
<name>A0ABP9QAM1_9RHOO</name>
<reference evidence="2" key="1">
    <citation type="journal article" date="2019" name="Int. J. Syst. Evol. Microbiol.">
        <title>The Global Catalogue of Microorganisms (GCM) 10K type strain sequencing project: providing services to taxonomists for standard genome sequencing and annotation.</title>
        <authorList>
            <consortium name="The Broad Institute Genomics Platform"/>
            <consortium name="The Broad Institute Genome Sequencing Center for Infectious Disease"/>
            <person name="Wu L."/>
            <person name="Ma J."/>
        </authorList>
    </citation>
    <scope>NUCLEOTIDE SEQUENCE [LARGE SCALE GENOMIC DNA]</scope>
    <source>
        <strain evidence="2">JCM 18715</strain>
    </source>
</reference>
<proteinExistence type="predicted"/>
<protein>
    <recommendedName>
        <fullName evidence="3">Deaminase</fullName>
    </recommendedName>
</protein>